<dbReference type="Gene3D" id="3.40.50.300">
    <property type="entry name" value="P-loop containing nucleotide triphosphate hydrolases"/>
    <property type="match status" value="1"/>
</dbReference>
<gene>
    <name evidence="5" type="primary">coaE</name>
    <name evidence="7" type="ORF">SAMN05216551_108202</name>
</gene>
<dbReference type="HAMAP" id="MF_00376">
    <property type="entry name" value="Dephospho_CoA_kinase"/>
    <property type="match status" value="1"/>
</dbReference>
<dbReference type="InterPro" id="IPR027417">
    <property type="entry name" value="P-loop_NTPase"/>
</dbReference>
<dbReference type="EC" id="2.7.1.24" evidence="5 6"/>
<dbReference type="Pfam" id="PF01121">
    <property type="entry name" value="CoaE"/>
    <property type="match status" value="1"/>
</dbReference>
<evidence type="ECO:0000256" key="5">
    <source>
        <dbReference type="HAMAP-Rule" id="MF_00376"/>
    </source>
</evidence>
<comment type="function">
    <text evidence="5">Catalyzes the phosphorylation of the 3'-hydroxyl group of dephosphocoenzyme A to form coenzyme A.</text>
</comment>
<evidence type="ECO:0000256" key="6">
    <source>
        <dbReference type="NCBIfam" id="TIGR00152"/>
    </source>
</evidence>
<evidence type="ECO:0000313" key="8">
    <source>
        <dbReference type="Proteomes" id="UP000243719"/>
    </source>
</evidence>
<keyword evidence="3 5" id="KW-0067">ATP-binding</keyword>
<dbReference type="CDD" id="cd02022">
    <property type="entry name" value="DPCK"/>
    <property type="match status" value="1"/>
</dbReference>
<organism evidence="7 8">
    <name type="scientific">Chitinasiproducens palmae</name>
    <dbReference type="NCBI Taxonomy" id="1770053"/>
    <lineage>
        <taxon>Bacteria</taxon>
        <taxon>Pseudomonadati</taxon>
        <taxon>Pseudomonadota</taxon>
        <taxon>Betaproteobacteria</taxon>
        <taxon>Burkholderiales</taxon>
        <taxon>Burkholderiaceae</taxon>
        <taxon>Chitinasiproducens</taxon>
    </lineage>
</organism>
<dbReference type="AlphaFoldDB" id="A0A1H2PRP5"/>
<name>A0A1H2PRP5_9BURK</name>
<keyword evidence="8" id="KW-1185">Reference proteome</keyword>
<feature type="binding site" evidence="5">
    <location>
        <begin position="22"/>
        <end position="27"/>
    </location>
    <ligand>
        <name>ATP</name>
        <dbReference type="ChEBI" id="CHEBI:30616"/>
    </ligand>
</feature>
<keyword evidence="2 5" id="KW-0547">Nucleotide-binding</keyword>
<dbReference type="NCBIfam" id="TIGR00152">
    <property type="entry name" value="dephospho-CoA kinase"/>
    <property type="match status" value="1"/>
</dbReference>
<evidence type="ECO:0000256" key="3">
    <source>
        <dbReference type="ARBA" id="ARBA00022840"/>
    </source>
</evidence>
<dbReference type="STRING" id="1770053.SAMN05216551_108202"/>
<evidence type="ECO:0000256" key="1">
    <source>
        <dbReference type="ARBA" id="ARBA00009018"/>
    </source>
</evidence>
<dbReference type="PANTHER" id="PTHR10695">
    <property type="entry name" value="DEPHOSPHO-COA KINASE-RELATED"/>
    <property type="match status" value="1"/>
</dbReference>
<comment type="similarity">
    <text evidence="1 5">Belongs to the CoaE family.</text>
</comment>
<dbReference type="SUPFAM" id="SSF52540">
    <property type="entry name" value="P-loop containing nucleoside triphosphate hydrolases"/>
    <property type="match status" value="1"/>
</dbReference>
<evidence type="ECO:0000256" key="4">
    <source>
        <dbReference type="ARBA" id="ARBA00022993"/>
    </source>
</evidence>
<dbReference type="InterPro" id="IPR001977">
    <property type="entry name" value="Depp_CoAkinase"/>
</dbReference>
<keyword evidence="5" id="KW-0963">Cytoplasm</keyword>
<dbReference type="EMBL" id="FNLO01000008">
    <property type="protein sequence ID" value="SDV49573.1"/>
    <property type="molecule type" value="Genomic_DNA"/>
</dbReference>
<sequence>MATPNRARREYMFKVGLTGGIGSGKTVVSDRLGVLGASIVDADRIAHLITAPGGAAIPAIERTFGSTFIAADGSLNRAAMRERVFAQPQERAKLEAITHPLIHEAITAAAEGATGPYVVFVVPLLVESGRWRARVDRILVVDCDEREQIARVVTRSGLSPEQVERIMATQATRAARLSSADDVLRNQDKTLSELFDEIDALHRRYLALAEQGAASDQPVGPPA</sequence>
<dbReference type="Proteomes" id="UP000243719">
    <property type="component" value="Unassembled WGS sequence"/>
</dbReference>
<protein>
    <recommendedName>
        <fullName evidence="5 6">Dephospho-CoA kinase</fullName>
        <ecNumber evidence="5 6">2.7.1.24</ecNumber>
    </recommendedName>
    <alternativeName>
        <fullName evidence="5">Dephosphocoenzyme A kinase</fullName>
    </alternativeName>
</protein>
<proteinExistence type="inferred from homology"/>
<evidence type="ECO:0000256" key="2">
    <source>
        <dbReference type="ARBA" id="ARBA00022741"/>
    </source>
</evidence>
<accession>A0A1H2PRP5</accession>
<comment type="subcellular location">
    <subcellularLocation>
        <location evidence="5">Cytoplasm</location>
    </subcellularLocation>
</comment>
<reference evidence="8" key="1">
    <citation type="submission" date="2016-09" db="EMBL/GenBank/DDBJ databases">
        <authorList>
            <person name="Varghese N."/>
            <person name="Submissions S."/>
        </authorList>
    </citation>
    <scope>NUCLEOTIDE SEQUENCE [LARGE SCALE GENOMIC DNA]</scope>
    <source>
        <strain evidence="8">JS23</strain>
    </source>
</reference>
<keyword evidence="4 5" id="KW-0173">Coenzyme A biosynthesis</keyword>
<comment type="pathway">
    <text evidence="5">Cofactor biosynthesis; coenzyme A biosynthesis; CoA from (R)-pantothenate: step 5/5.</text>
</comment>
<dbReference type="UniPathway" id="UPA00241">
    <property type="reaction ID" value="UER00356"/>
</dbReference>
<dbReference type="GO" id="GO:0005737">
    <property type="term" value="C:cytoplasm"/>
    <property type="evidence" value="ECO:0007669"/>
    <property type="project" value="UniProtKB-SubCell"/>
</dbReference>
<dbReference type="GO" id="GO:0015937">
    <property type="term" value="P:coenzyme A biosynthetic process"/>
    <property type="evidence" value="ECO:0007669"/>
    <property type="project" value="UniProtKB-UniRule"/>
</dbReference>
<dbReference type="GO" id="GO:0005524">
    <property type="term" value="F:ATP binding"/>
    <property type="evidence" value="ECO:0007669"/>
    <property type="project" value="UniProtKB-UniRule"/>
</dbReference>
<comment type="catalytic activity">
    <reaction evidence="5">
        <text>3'-dephospho-CoA + ATP = ADP + CoA + H(+)</text>
        <dbReference type="Rhea" id="RHEA:18245"/>
        <dbReference type="ChEBI" id="CHEBI:15378"/>
        <dbReference type="ChEBI" id="CHEBI:30616"/>
        <dbReference type="ChEBI" id="CHEBI:57287"/>
        <dbReference type="ChEBI" id="CHEBI:57328"/>
        <dbReference type="ChEBI" id="CHEBI:456216"/>
        <dbReference type="EC" id="2.7.1.24"/>
    </reaction>
</comment>
<dbReference type="PANTHER" id="PTHR10695:SF46">
    <property type="entry name" value="BIFUNCTIONAL COENZYME A SYNTHASE-RELATED"/>
    <property type="match status" value="1"/>
</dbReference>
<evidence type="ECO:0000313" key="7">
    <source>
        <dbReference type="EMBL" id="SDV49573.1"/>
    </source>
</evidence>
<keyword evidence="5 7" id="KW-0418">Kinase</keyword>
<dbReference type="GO" id="GO:0004140">
    <property type="term" value="F:dephospho-CoA kinase activity"/>
    <property type="evidence" value="ECO:0007669"/>
    <property type="project" value="UniProtKB-UniRule"/>
</dbReference>
<dbReference type="PROSITE" id="PS51219">
    <property type="entry name" value="DPCK"/>
    <property type="match status" value="1"/>
</dbReference>
<keyword evidence="5" id="KW-0808">Transferase</keyword>